<feature type="domain" description="PH" evidence="1">
    <location>
        <begin position="398"/>
        <end position="500"/>
    </location>
</feature>
<dbReference type="OrthoDB" id="346907at2759"/>
<dbReference type="Pfam" id="PF07714">
    <property type="entry name" value="PK_Tyr_Ser-Thr"/>
    <property type="match status" value="1"/>
</dbReference>
<dbReference type="PROSITE" id="PS50003">
    <property type="entry name" value="PH_DOMAIN"/>
    <property type="match status" value="1"/>
</dbReference>
<feature type="domain" description="Protein kinase" evidence="2">
    <location>
        <begin position="19"/>
        <end position="310"/>
    </location>
</feature>
<dbReference type="PANTHER" id="PTHR44329">
    <property type="entry name" value="SERINE/THREONINE-PROTEIN KINASE TNNI3K-RELATED"/>
    <property type="match status" value="1"/>
</dbReference>
<dbReference type="GO" id="GO:0005737">
    <property type="term" value="C:cytoplasm"/>
    <property type="evidence" value="ECO:0007669"/>
    <property type="project" value="UniProtKB-ARBA"/>
</dbReference>
<dbReference type="SMART" id="SM00233">
    <property type="entry name" value="PH"/>
    <property type="match status" value="1"/>
</dbReference>
<dbReference type="Proteomes" id="UP000559256">
    <property type="component" value="Unassembled WGS sequence"/>
</dbReference>
<evidence type="ECO:0000259" key="1">
    <source>
        <dbReference type="PROSITE" id="PS50003"/>
    </source>
</evidence>
<dbReference type="InterPro" id="IPR051681">
    <property type="entry name" value="Ser/Thr_Kinases-Pseudokinases"/>
</dbReference>
<dbReference type="GO" id="GO:0005524">
    <property type="term" value="F:ATP binding"/>
    <property type="evidence" value="ECO:0007669"/>
    <property type="project" value="InterPro"/>
</dbReference>
<dbReference type="Pfam" id="PF00169">
    <property type="entry name" value="PH"/>
    <property type="match status" value="1"/>
</dbReference>
<accession>A0A8H5GD05</accession>
<dbReference type="InterPro" id="IPR001849">
    <property type="entry name" value="PH_domain"/>
</dbReference>
<dbReference type="EMBL" id="JAACJM010000038">
    <property type="protein sequence ID" value="KAF5362671.1"/>
    <property type="molecule type" value="Genomic_DNA"/>
</dbReference>
<dbReference type="AlphaFoldDB" id="A0A8H5GD05"/>
<dbReference type="PROSITE" id="PS50011">
    <property type="entry name" value="PROTEIN_KINASE_DOM"/>
    <property type="match status" value="1"/>
</dbReference>
<keyword evidence="4" id="KW-1185">Reference proteome</keyword>
<dbReference type="PROSITE" id="PS00109">
    <property type="entry name" value="PROTEIN_KINASE_TYR"/>
    <property type="match status" value="1"/>
</dbReference>
<name>A0A8H5GD05_9AGAR</name>
<dbReference type="InterPro" id="IPR001245">
    <property type="entry name" value="Ser-Thr/Tyr_kinase_cat_dom"/>
</dbReference>
<dbReference type="InterPro" id="IPR008266">
    <property type="entry name" value="Tyr_kinase_AS"/>
</dbReference>
<dbReference type="PANTHER" id="PTHR44329:SF214">
    <property type="entry name" value="PROTEIN KINASE DOMAIN-CONTAINING PROTEIN"/>
    <property type="match status" value="1"/>
</dbReference>
<proteinExistence type="predicted"/>
<reference evidence="3 4" key="1">
    <citation type="journal article" date="2020" name="ISME J.">
        <title>Uncovering the hidden diversity of litter-decomposition mechanisms in mushroom-forming fungi.</title>
        <authorList>
            <person name="Floudas D."/>
            <person name="Bentzer J."/>
            <person name="Ahren D."/>
            <person name="Johansson T."/>
            <person name="Persson P."/>
            <person name="Tunlid A."/>
        </authorList>
    </citation>
    <scope>NUCLEOTIDE SEQUENCE [LARGE SCALE GENOMIC DNA]</scope>
    <source>
        <strain evidence="3 4">CBS 291.85</strain>
    </source>
</reference>
<sequence length="529" mass="58278">MPSDALTSTIFDLTELVEIDDTRPYAFGGFADIWLGTYAKSPGETHKVAIKRLRVRSPDEEPTRLAKYLSKELRVWKRIDHPNILPLYGLTYKMGATLPAMVCPWQENGNLSQFLAGIGMRISIQDRYNILLQTARGLQYLHGSSIIHGDLTGSNVLISRDNHVFVGDFGLSRIKRESPSSSYGSSSTLSIPGGAGAVRWAAPELFLPDDQGQLSPVSFAGDTYSFASVWLQVLSGHIPYHHLKNEVVIILQLSRGERPPRPAIEHLDDIVWVFIQRCWSTEPSLRPDVDQIVSEVEKQAAVSASPDKFIKSSVDDIPNNSADFHAGPALASSPLASTSGSIATTQSNLDQFKPVAKPSIRSRLHKLSKTVRFATRLSHSSGSRLYDRSTPVVDQIGVPDHQGYIQRKRHKSGNFGGPWQTCYLILKGKHLYRLGSGELKAKRLKGYNDLSGYQVLIESSADGLPTEFRLFKLGDPVQYFRSADAASIQDWIRVLRDAIALTSDSSVSTVSISSMGCAISASSSEEEYD</sequence>
<evidence type="ECO:0008006" key="5">
    <source>
        <dbReference type="Google" id="ProtNLM"/>
    </source>
</evidence>
<dbReference type="SUPFAM" id="SSF50729">
    <property type="entry name" value="PH domain-like"/>
    <property type="match status" value="1"/>
</dbReference>
<dbReference type="InterPro" id="IPR011993">
    <property type="entry name" value="PH-like_dom_sf"/>
</dbReference>
<comment type="caution">
    <text evidence="3">The sequence shown here is derived from an EMBL/GenBank/DDBJ whole genome shotgun (WGS) entry which is preliminary data.</text>
</comment>
<evidence type="ECO:0000259" key="2">
    <source>
        <dbReference type="PROSITE" id="PS50011"/>
    </source>
</evidence>
<dbReference type="InterPro" id="IPR011009">
    <property type="entry name" value="Kinase-like_dom_sf"/>
</dbReference>
<dbReference type="SUPFAM" id="SSF56112">
    <property type="entry name" value="Protein kinase-like (PK-like)"/>
    <property type="match status" value="1"/>
</dbReference>
<dbReference type="GO" id="GO:0004674">
    <property type="term" value="F:protein serine/threonine kinase activity"/>
    <property type="evidence" value="ECO:0007669"/>
    <property type="project" value="TreeGrafter"/>
</dbReference>
<dbReference type="InterPro" id="IPR000719">
    <property type="entry name" value="Prot_kinase_dom"/>
</dbReference>
<protein>
    <recommendedName>
        <fullName evidence="5">Non-specific serine/threonine protein kinase</fullName>
    </recommendedName>
</protein>
<dbReference type="Gene3D" id="1.10.510.10">
    <property type="entry name" value="Transferase(Phosphotransferase) domain 1"/>
    <property type="match status" value="1"/>
</dbReference>
<dbReference type="Gene3D" id="2.30.29.30">
    <property type="entry name" value="Pleckstrin-homology domain (PH domain)/Phosphotyrosine-binding domain (PTB)"/>
    <property type="match status" value="1"/>
</dbReference>
<evidence type="ECO:0000313" key="4">
    <source>
        <dbReference type="Proteomes" id="UP000559256"/>
    </source>
</evidence>
<evidence type="ECO:0000313" key="3">
    <source>
        <dbReference type="EMBL" id="KAF5362671.1"/>
    </source>
</evidence>
<gene>
    <name evidence="3" type="ORF">D9758_009634</name>
</gene>
<organism evidence="3 4">
    <name type="scientific">Tetrapyrgos nigripes</name>
    <dbReference type="NCBI Taxonomy" id="182062"/>
    <lineage>
        <taxon>Eukaryota</taxon>
        <taxon>Fungi</taxon>
        <taxon>Dikarya</taxon>
        <taxon>Basidiomycota</taxon>
        <taxon>Agaricomycotina</taxon>
        <taxon>Agaricomycetes</taxon>
        <taxon>Agaricomycetidae</taxon>
        <taxon>Agaricales</taxon>
        <taxon>Marasmiineae</taxon>
        <taxon>Marasmiaceae</taxon>
        <taxon>Tetrapyrgos</taxon>
    </lineage>
</organism>